<evidence type="ECO:0000259" key="1">
    <source>
        <dbReference type="PROSITE" id="PS50887"/>
    </source>
</evidence>
<dbReference type="Gene3D" id="3.30.70.270">
    <property type="match status" value="1"/>
</dbReference>
<protein>
    <submittedName>
        <fullName evidence="2">Sensory box/GGDEF domain/EAL domain protein</fullName>
    </submittedName>
</protein>
<name>A0A3M2UHQ1_PSEYM</name>
<dbReference type="AlphaFoldDB" id="A0A3M2UHQ1"/>
<gene>
    <name evidence="2" type="ORF">APX70_07332</name>
</gene>
<dbReference type="InterPro" id="IPR000160">
    <property type="entry name" value="GGDEF_dom"/>
</dbReference>
<feature type="domain" description="GGDEF" evidence="1">
    <location>
        <begin position="1"/>
        <end position="48"/>
    </location>
</feature>
<evidence type="ECO:0000313" key="2">
    <source>
        <dbReference type="EMBL" id="RML26403.1"/>
    </source>
</evidence>
<proteinExistence type="predicted"/>
<organism evidence="2 3">
    <name type="scientific">Pseudomonas syringae pv. maculicola</name>
    <dbReference type="NCBI Taxonomy" id="59511"/>
    <lineage>
        <taxon>Bacteria</taxon>
        <taxon>Pseudomonadati</taxon>
        <taxon>Pseudomonadota</taxon>
        <taxon>Gammaproteobacteria</taxon>
        <taxon>Pseudomonadales</taxon>
        <taxon>Pseudomonadaceae</taxon>
        <taxon>Pseudomonas</taxon>
    </lineage>
</organism>
<dbReference type="Proteomes" id="UP000282378">
    <property type="component" value="Unassembled WGS sequence"/>
</dbReference>
<sequence>MARLGGDEFVVLICGLDGSLEHVTHQVRVLADNLRVLLAEPMFLDGHR</sequence>
<dbReference type="PROSITE" id="PS50887">
    <property type="entry name" value="GGDEF"/>
    <property type="match status" value="1"/>
</dbReference>
<evidence type="ECO:0000313" key="3">
    <source>
        <dbReference type="Proteomes" id="UP000282378"/>
    </source>
</evidence>
<dbReference type="InterPro" id="IPR043128">
    <property type="entry name" value="Rev_trsase/Diguanyl_cyclase"/>
</dbReference>
<accession>A0A3M2UHQ1</accession>
<feature type="non-terminal residue" evidence="2">
    <location>
        <position position="48"/>
    </location>
</feature>
<dbReference type="EMBL" id="RBNL01004699">
    <property type="protein sequence ID" value="RML26403.1"/>
    <property type="molecule type" value="Genomic_DNA"/>
</dbReference>
<reference evidence="2 3" key="1">
    <citation type="submission" date="2018-08" db="EMBL/GenBank/DDBJ databases">
        <title>Recombination of ecologically and evolutionarily significant loci maintains genetic cohesion in the Pseudomonas syringae species complex.</title>
        <authorList>
            <person name="Dillon M."/>
            <person name="Thakur S."/>
            <person name="Almeida R.N.D."/>
            <person name="Weir B.S."/>
            <person name="Guttman D.S."/>
        </authorList>
    </citation>
    <scope>NUCLEOTIDE SEQUENCE [LARGE SCALE GENOMIC DNA]</scope>
    <source>
        <strain evidence="2 3">88_10</strain>
    </source>
</reference>
<comment type="caution">
    <text evidence="2">The sequence shown here is derived from an EMBL/GenBank/DDBJ whole genome shotgun (WGS) entry which is preliminary data.</text>
</comment>